<comment type="caution">
    <text evidence="2">The sequence shown here is derived from an EMBL/GenBank/DDBJ whole genome shotgun (WGS) entry which is preliminary data.</text>
</comment>
<dbReference type="Proteomes" id="UP000187455">
    <property type="component" value="Unassembled WGS sequence"/>
</dbReference>
<feature type="compositionally biased region" description="Basic and acidic residues" evidence="1">
    <location>
        <begin position="44"/>
        <end position="54"/>
    </location>
</feature>
<sequence length="111" mass="12765">MTNKSKKSHEKRKSDEGGEVDGLTVEQSTVLHVRVVDGPVPQEETSRHNKEDIHNTPYEIASWRQVLGRHNKEQEATNDIEHQHASNSQPQAEQIKHRFLIAHPDFRTDIV</sequence>
<reference evidence="2 3" key="1">
    <citation type="journal article" date="2016" name="Mol. Biol. Evol.">
        <title>Genome-Wide Survey of Gut Fungi (Harpellales) Reveals the First Horizontally Transferred Ubiquitin Gene from a Mosquito Host.</title>
        <authorList>
            <person name="Wang Y."/>
            <person name="White M.M."/>
            <person name="Kvist S."/>
            <person name="Moncalvo J.M."/>
        </authorList>
    </citation>
    <scope>NUCLEOTIDE SEQUENCE [LARGE SCALE GENOMIC DNA]</scope>
    <source>
        <strain evidence="2 3">ALG-7-W6</strain>
    </source>
</reference>
<feature type="region of interest" description="Disordered" evidence="1">
    <location>
        <begin position="1"/>
        <end position="56"/>
    </location>
</feature>
<feature type="compositionally biased region" description="Basic residues" evidence="1">
    <location>
        <begin position="1"/>
        <end position="11"/>
    </location>
</feature>
<organism evidence="2 3">
    <name type="scientific">Smittium mucronatum</name>
    <dbReference type="NCBI Taxonomy" id="133383"/>
    <lineage>
        <taxon>Eukaryota</taxon>
        <taxon>Fungi</taxon>
        <taxon>Fungi incertae sedis</taxon>
        <taxon>Zoopagomycota</taxon>
        <taxon>Kickxellomycotina</taxon>
        <taxon>Harpellomycetes</taxon>
        <taxon>Harpellales</taxon>
        <taxon>Legeriomycetaceae</taxon>
        <taxon>Smittium</taxon>
    </lineage>
</organism>
<gene>
    <name evidence="2" type="ORF">AYI68_g5571</name>
</gene>
<accession>A0A1R0GTW0</accession>
<feature type="compositionally biased region" description="Basic and acidic residues" evidence="1">
    <location>
        <begin position="70"/>
        <end position="84"/>
    </location>
</feature>
<feature type="non-terminal residue" evidence="2">
    <location>
        <position position="111"/>
    </location>
</feature>
<dbReference type="AlphaFoldDB" id="A0A1R0GTW0"/>
<evidence type="ECO:0000313" key="3">
    <source>
        <dbReference type="Proteomes" id="UP000187455"/>
    </source>
</evidence>
<evidence type="ECO:0000313" key="2">
    <source>
        <dbReference type="EMBL" id="OLY80334.1"/>
    </source>
</evidence>
<keyword evidence="3" id="KW-1185">Reference proteome</keyword>
<protein>
    <submittedName>
        <fullName evidence="2">Uncharacterized protein</fullName>
    </submittedName>
</protein>
<feature type="region of interest" description="Disordered" evidence="1">
    <location>
        <begin position="68"/>
        <end position="92"/>
    </location>
</feature>
<dbReference type="EMBL" id="LSSL01003568">
    <property type="protein sequence ID" value="OLY80334.1"/>
    <property type="molecule type" value="Genomic_DNA"/>
</dbReference>
<name>A0A1R0GTW0_9FUNG</name>
<evidence type="ECO:0000256" key="1">
    <source>
        <dbReference type="SAM" id="MobiDB-lite"/>
    </source>
</evidence>
<proteinExistence type="predicted"/>